<accession>G2R0P4</accession>
<dbReference type="STRING" id="578455.G2R0P4"/>
<dbReference type="AlphaFoldDB" id="G2R0P4"/>
<dbReference type="GeneID" id="11520811"/>
<name>G2R0P4_THETT</name>
<feature type="compositionally biased region" description="Low complexity" evidence="1">
    <location>
        <begin position="192"/>
        <end position="225"/>
    </location>
</feature>
<protein>
    <submittedName>
        <fullName evidence="2">Uncharacterized protein</fullName>
    </submittedName>
</protein>
<sequence length="280" mass="29404">MSARGNPSPASPANEVLTFAAIVEKCEKTNIAIEEMKKLAPARDVELRNAGNTPPIKWDRQGYCEAALMQATGQEAENPCERCAEGKGRFVGCVVSPIAGKGACANCKFTSREKTCCSLYAGNNDDNSAEPATRNKRARDEAEEDAPRPAPVPAGAASRPRPRTRRSAEVPDAAPPPRGPSRNAAAGEGPSRRPGSARTSAARRADAAPRAAAGSRVDAPGDAEGAGAGHEEPSYQQLLSFLVPAMASSHGWSASDKRDAAKMFRKLAGTLEKSADDHDK</sequence>
<gene>
    <name evidence="2" type="ORF">THITE_2088796</name>
</gene>
<dbReference type="Pfam" id="PF12511">
    <property type="entry name" value="DUF3716"/>
    <property type="match status" value="1"/>
</dbReference>
<proteinExistence type="predicted"/>
<evidence type="ECO:0000256" key="1">
    <source>
        <dbReference type="SAM" id="MobiDB-lite"/>
    </source>
</evidence>
<dbReference type="HOGENOM" id="CLU_994610_0_0_1"/>
<keyword evidence="3" id="KW-1185">Reference proteome</keyword>
<dbReference type="EMBL" id="CP003010">
    <property type="protein sequence ID" value="AEO67305.1"/>
    <property type="molecule type" value="Genomic_DNA"/>
</dbReference>
<dbReference type="OrthoDB" id="5028429at2759"/>
<evidence type="ECO:0000313" key="3">
    <source>
        <dbReference type="Proteomes" id="UP000008181"/>
    </source>
</evidence>
<reference evidence="2 3" key="1">
    <citation type="journal article" date="2011" name="Nat. Biotechnol.">
        <title>Comparative genomic analysis of the thermophilic biomass-degrading fungi Myceliophthora thermophila and Thielavia terrestris.</title>
        <authorList>
            <person name="Berka R.M."/>
            <person name="Grigoriev I.V."/>
            <person name="Otillar R."/>
            <person name="Salamov A."/>
            <person name="Grimwood J."/>
            <person name="Reid I."/>
            <person name="Ishmael N."/>
            <person name="John T."/>
            <person name="Darmond C."/>
            <person name="Moisan M.-C."/>
            <person name="Henrissat B."/>
            <person name="Coutinho P.M."/>
            <person name="Lombard V."/>
            <person name="Natvig D.O."/>
            <person name="Lindquist E."/>
            <person name="Schmutz J."/>
            <person name="Lucas S."/>
            <person name="Harris P."/>
            <person name="Powlowski J."/>
            <person name="Bellemare A."/>
            <person name="Taylor D."/>
            <person name="Butler G."/>
            <person name="de Vries R.P."/>
            <person name="Allijn I.E."/>
            <person name="van den Brink J."/>
            <person name="Ushinsky S."/>
            <person name="Storms R."/>
            <person name="Powell A.J."/>
            <person name="Paulsen I.T."/>
            <person name="Elbourne L.D.H."/>
            <person name="Baker S.E."/>
            <person name="Magnuson J."/>
            <person name="LaBoissiere S."/>
            <person name="Clutterbuck A.J."/>
            <person name="Martinez D."/>
            <person name="Wogulis M."/>
            <person name="de Leon A.L."/>
            <person name="Rey M.W."/>
            <person name="Tsang A."/>
        </authorList>
    </citation>
    <scope>NUCLEOTIDE SEQUENCE [LARGE SCALE GENOMIC DNA]</scope>
    <source>
        <strain evidence="3">ATCC 38088 / NRRL 8126</strain>
    </source>
</reference>
<dbReference type="eggNOG" id="ENOG502T36H">
    <property type="taxonomic scope" value="Eukaryota"/>
</dbReference>
<dbReference type="InterPro" id="IPR022190">
    <property type="entry name" value="DUF3716"/>
</dbReference>
<organism evidence="2 3">
    <name type="scientific">Thermothielavioides terrestris (strain ATCC 38088 / NRRL 8126)</name>
    <name type="common">Thielavia terrestris</name>
    <dbReference type="NCBI Taxonomy" id="578455"/>
    <lineage>
        <taxon>Eukaryota</taxon>
        <taxon>Fungi</taxon>
        <taxon>Dikarya</taxon>
        <taxon>Ascomycota</taxon>
        <taxon>Pezizomycotina</taxon>
        <taxon>Sordariomycetes</taxon>
        <taxon>Sordariomycetidae</taxon>
        <taxon>Sordariales</taxon>
        <taxon>Chaetomiaceae</taxon>
        <taxon>Thermothielavioides</taxon>
        <taxon>Thermothielavioides terrestris</taxon>
    </lineage>
</organism>
<dbReference type="RefSeq" id="XP_003653641.1">
    <property type="nucleotide sequence ID" value="XM_003653593.1"/>
</dbReference>
<dbReference type="KEGG" id="ttt:THITE_2088796"/>
<feature type="region of interest" description="Disordered" evidence="1">
    <location>
        <begin position="120"/>
        <end position="233"/>
    </location>
</feature>
<dbReference type="Proteomes" id="UP000008181">
    <property type="component" value="Chromosome 2"/>
</dbReference>
<evidence type="ECO:0000313" key="2">
    <source>
        <dbReference type="EMBL" id="AEO67305.1"/>
    </source>
</evidence>